<gene>
    <name evidence="1" type="ORF">ILEXP_LOCUS3815</name>
    <name evidence="2" type="ORF">ILEXP_LOCUS57728</name>
</gene>
<organism evidence="2 3">
    <name type="scientific">Ilex paraguariensis</name>
    <name type="common">yerba mate</name>
    <dbReference type="NCBI Taxonomy" id="185542"/>
    <lineage>
        <taxon>Eukaryota</taxon>
        <taxon>Viridiplantae</taxon>
        <taxon>Streptophyta</taxon>
        <taxon>Embryophyta</taxon>
        <taxon>Tracheophyta</taxon>
        <taxon>Spermatophyta</taxon>
        <taxon>Magnoliopsida</taxon>
        <taxon>eudicotyledons</taxon>
        <taxon>Gunneridae</taxon>
        <taxon>Pentapetalae</taxon>
        <taxon>asterids</taxon>
        <taxon>campanulids</taxon>
        <taxon>Aquifoliales</taxon>
        <taxon>Aquifoliaceae</taxon>
        <taxon>Ilex</taxon>
    </lineage>
</organism>
<name>A0ABC8V1M6_9AQUA</name>
<evidence type="ECO:0000313" key="3">
    <source>
        <dbReference type="Proteomes" id="UP001642360"/>
    </source>
</evidence>
<dbReference type="EMBL" id="CAUOFW020000781">
    <property type="protein sequence ID" value="CAK9136806.1"/>
    <property type="molecule type" value="Genomic_DNA"/>
</dbReference>
<dbReference type="Proteomes" id="UP001642360">
    <property type="component" value="Unassembled WGS sequence"/>
</dbReference>
<evidence type="ECO:0000313" key="1">
    <source>
        <dbReference type="EMBL" id="CAK9136806.1"/>
    </source>
</evidence>
<reference evidence="2 3" key="1">
    <citation type="submission" date="2024-02" db="EMBL/GenBank/DDBJ databases">
        <authorList>
            <person name="Vignale AGUSTIN F."/>
            <person name="Sosa J E."/>
            <person name="Modenutti C."/>
        </authorList>
    </citation>
    <scope>NUCLEOTIDE SEQUENCE [LARGE SCALE GENOMIC DNA]</scope>
</reference>
<proteinExistence type="predicted"/>
<dbReference type="EMBL" id="CAUOFW020009847">
    <property type="protein sequence ID" value="CAK9187220.1"/>
    <property type="molecule type" value="Genomic_DNA"/>
</dbReference>
<accession>A0ABC8V1M6</accession>
<protein>
    <submittedName>
        <fullName evidence="2">Uncharacterized protein</fullName>
    </submittedName>
</protein>
<keyword evidence="3" id="KW-1185">Reference proteome</keyword>
<dbReference type="AlphaFoldDB" id="A0ABC8V1M6"/>
<sequence length="120" mass="13230">MNSNKTGKSELDSSKSIPCSGLRGVFTGLSKPTTKEIVESKVQAQGSGNSLDGRFSWPIQMVQPEMEALKHGSSYEKALSCANQLLIRHYLTPIVQIVSRSSPRQNQGLKIQIQYTSYNL</sequence>
<evidence type="ECO:0000313" key="2">
    <source>
        <dbReference type="EMBL" id="CAK9187220.1"/>
    </source>
</evidence>
<comment type="caution">
    <text evidence="2">The sequence shown here is derived from an EMBL/GenBank/DDBJ whole genome shotgun (WGS) entry which is preliminary data.</text>
</comment>